<feature type="transmembrane region" description="Helical" evidence="2">
    <location>
        <begin position="218"/>
        <end position="235"/>
    </location>
</feature>
<proteinExistence type="predicted"/>
<reference evidence="3 4" key="1">
    <citation type="submission" date="2017-11" db="EMBL/GenBank/DDBJ databases">
        <title>Complete genome sequence of Sphingomonas sp. Strain Cra20, a psychrotolerant potential plant growth promoting rhizobacteria.</title>
        <authorList>
            <person name="Luo Y."/>
        </authorList>
    </citation>
    <scope>NUCLEOTIDE SEQUENCE [LARGE SCALE GENOMIC DNA]</scope>
    <source>
        <strain evidence="3 4">Cra20</strain>
    </source>
</reference>
<protein>
    <submittedName>
        <fullName evidence="3">Uncharacterized protein</fullName>
    </submittedName>
</protein>
<feature type="transmembrane region" description="Helical" evidence="2">
    <location>
        <begin position="187"/>
        <end position="206"/>
    </location>
</feature>
<keyword evidence="2" id="KW-0472">Membrane</keyword>
<keyword evidence="2" id="KW-0812">Transmembrane</keyword>
<dbReference type="KEGG" id="sphc:CVN68_21015"/>
<feature type="transmembrane region" description="Helical" evidence="2">
    <location>
        <begin position="256"/>
        <end position="276"/>
    </location>
</feature>
<name>A0A2K8MRN9_9SPHN</name>
<sequence>MPNDEACASKVEDIVKGAKDPAGERILKVYSYNPPLYAIYRTRDRMIVHYADPDQEPLRSQQRSRIVPLMPMRGQINGLINGWRSANDDGTVDGEATGRSHNAGSDDKPDASPPGFFSGPLDWRRTRAKREQFRKVYRYDRRVADAIITVLEDGNNLELAQELLAQVKNDLIAERTAIARGQYVDRAFLLVIGMVGLTTLLTAGAFDSIHRFPPELGPVWTAVSGGTVGAFFSIVTGLKSRDVVIDLQNRENRIDVTLRMVIGAISGAVLYSLFATDLVSTAVFDNQAIVHGPTEGSYNGLTVFLIGFVAGFFERLVPNLLSKTNFGTAEPAGKDTPVQVVPTPGANGPAETAATDATVVDQPDPVEAATAAVSDSPDITIGTEEPPRPAGA</sequence>
<feature type="region of interest" description="Disordered" evidence="1">
    <location>
        <begin position="82"/>
        <end position="121"/>
    </location>
</feature>
<gene>
    <name evidence="3" type="ORF">CVN68_21015</name>
</gene>
<dbReference type="EMBL" id="CP024923">
    <property type="protein sequence ID" value="ATY34131.1"/>
    <property type="molecule type" value="Genomic_DNA"/>
</dbReference>
<evidence type="ECO:0000313" key="4">
    <source>
        <dbReference type="Proteomes" id="UP000229081"/>
    </source>
</evidence>
<dbReference type="Proteomes" id="UP000229081">
    <property type="component" value="Chromosome"/>
</dbReference>
<evidence type="ECO:0000256" key="2">
    <source>
        <dbReference type="SAM" id="Phobius"/>
    </source>
</evidence>
<feature type="region of interest" description="Disordered" evidence="1">
    <location>
        <begin position="331"/>
        <end position="355"/>
    </location>
</feature>
<dbReference type="OrthoDB" id="8447980at2"/>
<evidence type="ECO:0000313" key="3">
    <source>
        <dbReference type="EMBL" id="ATY34131.1"/>
    </source>
</evidence>
<dbReference type="RefSeq" id="WP_100283921.1">
    <property type="nucleotide sequence ID" value="NZ_CP024923.1"/>
</dbReference>
<evidence type="ECO:0000256" key="1">
    <source>
        <dbReference type="SAM" id="MobiDB-lite"/>
    </source>
</evidence>
<keyword evidence="4" id="KW-1185">Reference proteome</keyword>
<feature type="region of interest" description="Disordered" evidence="1">
    <location>
        <begin position="369"/>
        <end position="392"/>
    </location>
</feature>
<feature type="transmembrane region" description="Helical" evidence="2">
    <location>
        <begin position="296"/>
        <end position="313"/>
    </location>
</feature>
<dbReference type="AlphaFoldDB" id="A0A2K8MRN9"/>
<accession>A0A2K8MRN9</accession>
<keyword evidence="2" id="KW-1133">Transmembrane helix</keyword>
<organism evidence="3 4">
    <name type="scientific">Sphingomonas psychrotolerans</name>
    <dbReference type="NCBI Taxonomy" id="1327635"/>
    <lineage>
        <taxon>Bacteria</taxon>
        <taxon>Pseudomonadati</taxon>
        <taxon>Pseudomonadota</taxon>
        <taxon>Alphaproteobacteria</taxon>
        <taxon>Sphingomonadales</taxon>
        <taxon>Sphingomonadaceae</taxon>
        <taxon>Sphingomonas</taxon>
    </lineage>
</organism>